<evidence type="ECO:0000313" key="2">
    <source>
        <dbReference type="Proteomes" id="UP001500620"/>
    </source>
</evidence>
<dbReference type="EMBL" id="BAABAT010000038">
    <property type="protein sequence ID" value="GAA4259972.1"/>
    <property type="molecule type" value="Genomic_DNA"/>
</dbReference>
<dbReference type="Proteomes" id="UP001500620">
    <property type="component" value="Unassembled WGS sequence"/>
</dbReference>
<reference evidence="2" key="1">
    <citation type="journal article" date="2019" name="Int. J. Syst. Evol. Microbiol.">
        <title>The Global Catalogue of Microorganisms (GCM) 10K type strain sequencing project: providing services to taxonomists for standard genome sequencing and annotation.</title>
        <authorList>
            <consortium name="The Broad Institute Genomics Platform"/>
            <consortium name="The Broad Institute Genome Sequencing Center for Infectious Disease"/>
            <person name="Wu L."/>
            <person name="Ma J."/>
        </authorList>
    </citation>
    <scope>NUCLEOTIDE SEQUENCE [LARGE SCALE GENOMIC DNA]</scope>
    <source>
        <strain evidence="2">JCM 17441</strain>
    </source>
</reference>
<protein>
    <submittedName>
        <fullName evidence="1">Uncharacterized protein</fullName>
    </submittedName>
</protein>
<organism evidence="1 2">
    <name type="scientific">Dactylosporangium darangshiense</name>
    <dbReference type="NCBI Taxonomy" id="579108"/>
    <lineage>
        <taxon>Bacteria</taxon>
        <taxon>Bacillati</taxon>
        <taxon>Actinomycetota</taxon>
        <taxon>Actinomycetes</taxon>
        <taxon>Micromonosporales</taxon>
        <taxon>Micromonosporaceae</taxon>
        <taxon>Dactylosporangium</taxon>
    </lineage>
</organism>
<proteinExistence type="predicted"/>
<evidence type="ECO:0000313" key="1">
    <source>
        <dbReference type="EMBL" id="GAA4259972.1"/>
    </source>
</evidence>
<name>A0ABP8DNE4_9ACTN</name>
<keyword evidence="2" id="KW-1185">Reference proteome</keyword>
<sequence length="57" mass="6117">MTRSGREALGSATFRDAEQRLNGYGNAFQRLDHTAPLFVDAGYLDLRAASIRTGGSG</sequence>
<gene>
    <name evidence="1" type="ORF">GCM10022255_086820</name>
</gene>
<accession>A0ABP8DNE4</accession>
<comment type="caution">
    <text evidence="1">The sequence shown here is derived from an EMBL/GenBank/DDBJ whole genome shotgun (WGS) entry which is preliminary data.</text>
</comment>
<dbReference type="RefSeq" id="WP_345136888.1">
    <property type="nucleotide sequence ID" value="NZ_BAABAT010000038.1"/>
</dbReference>